<evidence type="ECO:0000313" key="3">
    <source>
        <dbReference type="EMBL" id="SFN58251.1"/>
    </source>
</evidence>
<reference evidence="3 4" key="1">
    <citation type="submission" date="2016-10" db="EMBL/GenBank/DDBJ databases">
        <authorList>
            <person name="de Groot N.N."/>
        </authorList>
    </citation>
    <scope>NUCLEOTIDE SEQUENCE [LARGE SCALE GENOMIC DNA]</scope>
    <source>
        <strain evidence="3 4">CGMCC 1.7659</strain>
    </source>
</reference>
<feature type="signal peptide" evidence="2">
    <location>
        <begin position="1"/>
        <end position="23"/>
    </location>
</feature>
<name>A0A1I5A6U5_9GAMM</name>
<keyword evidence="1 2" id="KW-0732">Signal</keyword>
<dbReference type="RefSeq" id="WP_175498156.1">
    <property type="nucleotide sequence ID" value="NZ_FOVF01000033.1"/>
</dbReference>
<feature type="chain" id="PRO_5011670720" evidence="2">
    <location>
        <begin position="24"/>
        <end position="655"/>
    </location>
</feature>
<dbReference type="InterPro" id="IPR051829">
    <property type="entry name" value="Multiheme_Cytochr_ET"/>
</dbReference>
<dbReference type="Pfam" id="PF17963">
    <property type="entry name" value="Big_9"/>
    <property type="match status" value="1"/>
</dbReference>
<dbReference type="Proteomes" id="UP000198575">
    <property type="component" value="Unassembled WGS sequence"/>
</dbReference>
<dbReference type="GO" id="GO:0016491">
    <property type="term" value="F:oxidoreductase activity"/>
    <property type="evidence" value="ECO:0007669"/>
    <property type="project" value="TreeGrafter"/>
</dbReference>
<dbReference type="Gene3D" id="2.60.40.3440">
    <property type="match status" value="1"/>
</dbReference>
<dbReference type="SUPFAM" id="SSF48695">
    <property type="entry name" value="Multiheme cytochromes"/>
    <property type="match status" value="2"/>
</dbReference>
<dbReference type="EMBL" id="FOVF01000033">
    <property type="protein sequence ID" value="SFN58251.1"/>
    <property type="molecule type" value="Genomic_DNA"/>
</dbReference>
<accession>A0A1I5A6U5</accession>
<protein>
    <submittedName>
        <fullName evidence="3">Uncharacterized protein</fullName>
    </submittedName>
</protein>
<keyword evidence="4" id="KW-1185">Reference proteome</keyword>
<dbReference type="InterPro" id="IPR036280">
    <property type="entry name" value="Multihaem_cyt_sf"/>
</dbReference>
<dbReference type="AlphaFoldDB" id="A0A1I5A6U5"/>
<dbReference type="PANTHER" id="PTHR35038">
    <property type="entry name" value="DISSIMILATORY SULFITE REDUCTASE SIRA"/>
    <property type="match status" value="1"/>
</dbReference>
<gene>
    <name evidence="3" type="ORF">SAMN05216289_13315</name>
</gene>
<sequence length="655" mass="68242">MIPRIAFVPLVLALVFAANPVAAGNGGWTVAGWNNLGMHCMDSDYSVLSILPPYNTIHAQLMDPSGHLVTPGSGVVVTYRAVADPAGSINTTSIGKSNFWVHAQSLFGLLAPLPADTGLTGVMMPGALNTPQPMSYDSGNGWWVAEGLPLTPYDDSHAPNTYPVFRITASSAGGAVLATTDIVAPVSDEMTCKACHASGSGPDARPAAGWVNDPNAERDYRLNAIRLHDERRGSDPDYAGMLVQFGYNPAGLYPTVSVDGKPILCATCHASNALPTVGIAGVPPLTTAIHSLHANVTDPSTGLLLDDSTNRSACYSCHPGSTTKCLRGAMGNALAADGSIAMQCQSCHGSMSKVGTSGREGWLDEPSCQNCHTGPANHNNGQIRYTDVFDTNGERRVAVDPLFATNADVPLPGFSLYRFSAGHGNLKCEACHGSTHAVFPSSHLNDNLQSIALQGHAGTLVECVACHATQPNTVSGGPHGMHPVGQSWIGDHAEAADGSAQACRACHGTDYRGSVLSYSKSDRTLNTEFGSRHFWPGFRIGCYNCHNGPSSENANPNHPAMVQNAIAASAGQAVNIALVASDSDGNTLTLRVVSQPAHGTAGLAGRTATYFPQAGYSGADTFTFAAWDGATDSNLGNVSITVSADRIFADGFETP</sequence>
<evidence type="ECO:0000256" key="2">
    <source>
        <dbReference type="SAM" id="SignalP"/>
    </source>
</evidence>
<proteinExistence type="predicted"/>
<dbReference type="PANTHER" id="PTHR35038:SF8">
    <property type="entry name" value="C-TYPE POLYHEME CYTOCHROME OMCC"/>
    <property type="match status" value="1"/>
</dbReference>
<evidence type="ECO:0000313" key="4">
    <source>
        <dbReference type="Proteomes" id="UP000198575"/>
    </source>
</evidence>
<evidence type="ECO:0000256" key="1">
    <source>
        <dbReference type="ARBA" id="ARBA00022729"/>
    </source>
</evidence>
<organism evidence="3 4">
    <name type="scientific">Dokdonella immobilis</name>
    <dbReference type="NCBI Taxonomy" id="578942"/>
    <lineage>
        <taxon>Bacteria</taxon>
        <taxon>Pseudomonadati</taxon>
        <taxon>Pseudomonadota</taxon>
        <taxon>Gammaproteobacteria</taxon>
        <taxon>Lysobacterales</taxon>
        <taxon>Rhodanobacteraceae</taxon>
        <taxon>Dokdonella</taxon>
    </lineage>
</organism>
<dbReference type="STRING" id="578942.SAMN05216289_13315"/>